<reference evidence="1 2" key="1">
    <citation type="submission" date="2019-03" db="EMBL/GenBank/DDBJ databases">
        <title>Flavobacterium AR-3-4 sp. nov. isolated from arctic soil.</title>
        <authorList>
            <person name="Chaudhary D.K."/>
        </authorList>
    </citation>
    <scope>NUCLEOTIDE SEQUENCE [LARGE SCALE GENOMIC DNA]</scope>
    <source>
        <strain evidence="1 2">AR-3-4</strain>
    </source>
</reference>
<gene>
    <name evidence="1" type="ORF">E0F76_04675</name>
</gene>
<evidence type="ECO:0000313" key="2">
    <source>
        <dbReference type="Proteomes" id="UP000295479"/>
    </source>
</evidence>
<protein>
    <submittedName>
        <fullName evidence="1">Uncharacterized protein</fullName>
    </submittedName>
</protein>
<evidence type="ECO:0000313" key="1">
    <source>
        <dbReference type="EMBL" id="TDD98435.1"/>
    </source>
</evidence>
<dbReference type="OrthoDB" id="680581at2"/>
<dbReference type="RefSeq" id="WP_132002069.1">
    <property type="nucleotide sequence ID" value="NZ_SMFK01000002.1"/>
</dbReference>
<dbReference type="EMBL" id="SMFK01000002">
    <property type="protein sequence ID" value="TDD98435.1"/>
    <property type="molecule type" value="Genomic_DNA"/>
</dbReference>
<accession>A0A4R5CFP7</accession>
<dbReference type="AlphaFoldDB" id="A0A4R5CFP7"/>
<keyword evidence="2" id="KW-1185">Reference proteome</keyword>
<comment type="caution">
    <text evidence="1">The sequence shown here is derived from an EMBL/GenBank/DDBJ whole genome shotgun (WGS) entry which is preliminary data.</text>
</comment>
<dbReference type="Proteomes" id="UP000295479">
    <property type="component" value="Unassembled WGS sequence"/>
</dbReference>
<name>A0A4R5CFP7_9FLAO</name>
<organism evidence="1 2">
    <name type="scientific">Flavobacterium cellulosilyticum</name>
    <dbReference type="NCBI Taxonomy" id="2541731"/>
    <lineage>
        <taxon>Bacteria</taxon>
        <taxon>Pseudomonadati</taxon>
        <taxon>Bacteroidota</taxon>
        <taxon>Flavobacteriia</taxon>
        <taxon>Flavobacteriales</taxon>
        <taxon>Flavobacteriaceae</taxon>
        <taxon>Flavobacterium</taxon>
    </lineage>
</organism>
<sequence length="72" mass="8550">MKTEKEINEAIFKITLKIKEQFPELSKYIEEMPITVPINEDPQINSKTLLEYYNSLNIMLKDYSENNNIKPK</sequence>
<proteinExistence type="predicted"/>